<dbReference type="Pfam" id="PF07081">
    <property type="entry name" value="DUF1349"/>
    <property type="match status" value="1"/>
</dbReference>
<dbReference type="AlphaFoldDB" id="A0A0N9HUK1"/>
<evidence type="ECO:0000313" key="1">
    <source>
        <dbReference type="EMBL" id="ALG10965.1"/>
    </source>
</evidence>
<proteinExistence type="predicted"/>
<accession>A0A0N9HUK1</accession>
<protein>
    <recommendedName>
        <fullName evidence="3">Beta-xylosidase C-terminal Concanavalin A-like domain-containing protein</fullName>
    </recommendedName>
</protein>
<evidence type="ECO:0008006" key="3">
    <source>
        <dbReference type="Google" id="ProtNLM"/>
    </source>
</evidence>
<dbReference type="Proteomes" id="UP000063699">
    <property type="component" value="Chromosome"/>
</dbReference>
<gene>
    <name evidence="1" type="ORF">AOZ06_32400</name>
</gene>
<organism evidence="1 2">
    <name type="scientific">Kibdelosporangium phytohabitans</name>
    <dbReference type="NCBI Taxonomy" id="860235"/>
    <lineage>
        <taxon>Bacteria</taxon>
        <taxon>Bacillati</taxon>
        <taxon>Actinomycetota</taxon>
        <taxon>Actinomycetes</taxon>
        <taxon>Pseudonocardiales</taxon>
        <taxon>Pseudonocardiaceae</taxon>
        <taxon>Kibdelosporangium</taxon>
    </lineage>
</organism>
<reference evidence="1 2" key="1">
    <citation type="submission" date="2015-07" db="EMBL/GenBank/DDBJ databases">
        <title>Genome sequencing of Kibdelosporangium phytohabitans.</title>
        <authorList>
            <person name="Qin S."/>
            <person name="Xing K."/>
        </authorList>
    </citation>
    <scope>NUCLEOTIDE SEQUENCE [LARGE SCALE GENOMIC DNA]</scope>
    <source>
        <strain evidence="1 2">KLBMP1111</strain>
    </source>
</reference>
<dbReference type="EMBL" id="CP012752">
    <property type="protein sequence ID" value="ALG10965.1"/>
    <property type="molecule type" value="Genomic_DNA"/>
</dbReference>
<dbReference type="Gene3D" id="2.60.120.200">
    <property type="match status" value="1"/>
</dbReference>
<name>A0A0N9HUK1_9PSEU</name>
<sequence length="206" mass="22214">MALLVVAAAVLVFKYAAHQPGCQPWLTDFASAGAVDGLNRMNDRGGRSTYDFIEGRLEMTAQPGSDVGGEVTAPFLYTTVPADFTVQTEVFADPSAGYQAAGLLVFEDARTHVRLERGSGDVIAYHHQGGRVTVPVSAANVELRLSRHGNRLDAEWRDTPNNGHWQSLGPAATLTKPVRVGVTALNATSDREPFTAAFRYLRITCP</sequence>
<dbReference type="InterPro" id="IPR013320">
    <property type="entry name" value="ConA-like_dom_sf"/>
</dbReference>
<keyword evidence="2" id="KW-1185">Reference proteome</keyword>
<dbReference type="SUPFAM" id="SSF49899">
    <property type="entry name" value="Concanavalin A-like lectins/glucanases"/>
    <property type="match status" value="1"/>
</dbReference>
<dbReference type="InterPro" id="IPR009784">
    <property type="entry name" value="DUF1349"/>
</dbReference>
<dbReference type="KEGG" id="kphy:AOZ06_32400"/>
<evidence type="ECO:0000313" key="2">
    <source>
        <dbReference type="Proteomes" id="UP000063699"/>
    </source>
</evidence>